<protein>
    <submittedName>
        <fullName evidence="2">Uncharacterized protein</fullName>
    </submittedName>
</protein>
<comment type="caution">
    <text evidence="2">The sequence shown here is derived from an EMBL/GenBank/DDBJ whole genome shotgun (WGS) entry which is preliminary data.</text>
</comment>
<dbReference type="Proteomes" id="UP000587524">
    <property type="component" value="Unassembled WGS sequence"/>
</dbReference>
<keyword evidence="1" id="KW-0472">Membrane</keyword>
<dbReference type="EMBL" id="JACJHZ010000003">
    <property type="protein sequence ID" value="MBA9018912.1"/>
    <property type="molecule type" value="Genomic_DNA"/>
</dbReference>
<evidence type="ECO:0000256" key="1">
    <source>
        <dbReference type="SAM" id="Phobius"/>
    </source>
</evidence>
<feature type="transmembrane region" description="Helical" evidence="1">
    <location>
        <begin position="12"/>
        <end position="33"/>
    </location>
</feature>
<evidence type="ECO:0000313" key="2">
    <source>
        <dbReference type="EMBL" id="MBA9018912.1"/>
    </source>
</evidence>
<keyword evidence="3" id="KW-1185">Reference proteome</keyword>
<name>A0ABR6C2K2_9HYPH</name>
<keyword evidence="1" id="KW-0812">Transmembrane</keyword>
<reference evidence="2 3" key="1">
    <citation type="submission" date="2020-08" db="EMBL/GenBank/DDBJ databases">
        <title>Genomic Encyclopedia of Type Strains, Phase IV (KMG-IV): sequencing the most valuable type-strain genomes for metagenomic binning, comparative biology and taxonomic classification.</title>
        <authorList>
            <person name="Goeker M."/>
        </authorList>
    </citation>
    <scope>NUCLEOTIDE SEQUENCE [LARGE SCALE GENOMIC DNA]</scope>
    <source>
        <strain evidence="2 3">DSM 17455</strain>
    </source>
</reference>
<keyword evidence="1" id="KW-1133">Transmembrane helix</keyword>
<gene>
    <name evidence="2" type="ORF">HNQ97_000902</name>
</gene>
<feature type="transmembrane region" description="Helical" evidence="1">
    <location>
        <begin position="45"/>
        <end position="62"/>
    </location>
</feature>
<dbReference type="RefSeq" id="WP_067954696.1">
    <property type="nucleotide sequence ID" value="NZ_JACJHY010000003.1"/>
</dbReference>
<sequence>MAIFIDNQAIAWLFYIAILFEGMFVGAQRFCAITKIEQANIDSRVLYLLAVDVNFIILLSRTDVSPVGNSSFNGMRDPR</sequence>
<organism evidence="2 3">
    <name type="scientific">Aminobacter ciceronei</name>
    <dbReference type="NCBI Taxonomy" id="150723"/>
    <lineage>
        <taxon>Bacteria</taxon>
        <taxon>Pseudomonadati</taxon>
        <taxon>Pseudomonadota</taxon>
        <taxon>Alphaproteobacteria</taxon>
        <taxon>Hyphomicrobiales</taxon>
        <taxon>Phyllobacteriaceae</taxon>
        <taxon>Aminobacter</taxon>
    </lineage>
</organism>
<evidence type="ECO:0000313" key="3">
    <source>
        <dbReference type="Proteomes" id="UP000587524"/>
    </source>
</evidence>
<proteinExistence type="predicted"/>
<accession>A0ABR6C2K2</accession>